<name>T1JG84_STRMM</name>
<dbReference type="PROSITE" id="PS51406">
    <property type="entry name" value="FIBRINOGEN_C_2"/>
    <property type="match status" value="1"/>
</dbReference>
<reference evidence="3" key="2">
    <citation type="submission" date="2015-02" db="UniProtKB">
        <authorList>
            <consortium name="EnsemblMetazoa"/>
        </authorList>
    </citation>
    <scope>IDENTIFICATION</scope>
</reference>
<dbReference type="Gene3D" id="3.90.215.10">
    <property type="entry name" value="Gamma Fibrinogen, chain A, domain 1"/>
    <property type="match status" value="1"/>
</dbReference>
<protein>
    <recommendedName>
        <fullName evidence="2">Fibrinogen C-terminal domain-containing protein</fullName>
    </recommendedName>
</protein>
<proteinExistence type="predicted"/>
<evidence type="ECO:0000313" key="4">
    <source>
        <dbReference type="Proteomes" id="UP000014500"/>
    </source>
</evidence>
<accession>T1JG84</accession>
<sequence>MSFNSTRNVLLFLACIILILVVEKCSAPNCLMPSSCAELFLQGSVARTWYNVCNLLSGINADPDFWVHESKTYCRKHRVYTIYTIHPRAWYSAYPFNVYCDMETEGGGWTMLQRRNDFFREKTSSGIGKIINKGLAI</sequence>
<dbReference type="Proteomes" id="UP000014500">
    <property type="component" value="Unassembled WGS sequence"/>
</dbReference>
<dbReference type="AlphaFoldDB" id="T1JG84"/>
<feature type="signal peptide" evidence="1">
    <location>
        <begin position="1"/>
        <end position="27"/>
    </location>
</feature>
<dbReference type="InterPro" id="IPR002181">
    <property type="entry name" value="Fibrinogen_a/b/g_C_dom"/>
</dbReference>
<feature type="chain" id="PRO_5004590550" description="Fibrinogen C-terminal domain-containing protein" evidence="1">
    <location>
        <begin position="28"/>
        <end position="137"/>
    </location>
</feature>
<evidence type="ECO:0000313" key="3">
    <source>
        <dbReference type="EnsemblMetazoa" id="SMAR012855-PA"/>
    </source>
</evidence>
<keyword evidence="1" id="KW-0732">Signal</keyword>
<keyword evidence="4" id="KW-1185">Reference proteome</keyword>
<organism evidence="3 4">
    <name type="scientific">Strigamia maritima</name>
    <name type="common">European centipede</name>
    <name type="synonym">Geophilus maritimus</name>
    <dbReference type="NCBI Taxonomy" id="126957"/>
    <lineage>
        <taxon>Eukaryota</taxon>
        <taxon>Metazoa</taxon>
        <taxon>Ecdysozoa</taxon>
        <taxon>Arthropoda</taxon>
        <taxon>Myriapoda</taxon>
        <taxon>Chilopoda</taxon>
        <taxon>Pleurostigmophora</taxon>
        <taxon>Geophilomorpha</taxon>
        <taxon>Linotaeniidae</taxon>
        <taxon>Strigamia</taxon>
    </lineage>
</organism>
<dbReference type="InterPro" id="IPR036056">
    <property type="entry name" value="Fibrinogen-like_C"/>
</dbReference>
<dbReference type="InterPro" id="IPR014716">
    <property type="entry name" value="Fibrinogen_a/b/g_C_1"/>
</dbReference>
<evidence type="ECO:0000259" key="2">
    <source>
        <dbReference type="PROSITE" id="PS51406"/>
    </source>
</evidence>
<dbReference type="HOGENOM" id="CLU_1867682_0_0_1"/>
<dbReference type="EnsemblMetazoa" id="SMAR012855-RA">
    <property type="protein sequence ID" value="SMAR012855-PA"/>
    <property type="gene ID" value="SMAR012855"/>
</dbReference>
<feature type="domain" description="Fibrinogen C-terminal" evidence="2">
    <location>
        <begin position="65"/>
        <end position="117"/>
    </location>
</feature>
<dbReference type="STRING" id="126957.T1JG84"/>
<dbReference type="SUPFAM" id="SSF56496">
    <property type="entry name" value="Fibrinogen C-terminal domain-like"/>
    <property type="match status" value="1"/>
</dbReference>
<dbReference type="EMBL" id="JH432195">
    <property type="status" value="NOT_ANNOTATED_CDS"/>
    <property type="molecule type" value="Genomic_DNA"/>
</dbReference>
<reference evidence="4" key="1">
    <citation type="submission" date="2011-05" db="EMBL/GenBank/DDBJ databases">
        <authorList>
            <person name="Richards S.R."/>
            <person name="Qu J."/>
            <person name="Jiang H."/>
            <person name="Jhangiani S.N."/>
            <person name="Agravi P."/>
            <person name="Goodspeed R."/>
            <person name="Gross S."/>
            <person name="Mandapat C."/>
            <person name="Jackson L."/>
            <person name="Mathew T."/>
            <person name="Pu L."/>
            <person name="Thornton R."/>
            <person name="Saada N."/>
            <person name="Wilczek-Boney K.B."/>
            <person name="Lee S."/>
            <person name="Kovar C."/>
            <person name="Wu Y."/>
            <person name="Scherer S.E."/>
            <person name="Worley K.C."/>
            <person name="Muzny D.M."/>
            <person name="Gibbs R."/>
        </authorList>
    </citation>
    <scope>NUCLEOTIDE SEQUENCE</scope>
    <source>
        <strain evidence="4">Brora</strain>
    </source>
</reference>
<dbReference type="NCBIfam" id="NF040941">
    <property type="entry name" value="GGGWT_bact"/>
    <property type="match status" value="1"/>
</dbReference>
<dbReference type="PhylomeDB" id="T1JG84"/>
<dbReference type="Pfam" id="PF00147">
    <property type="entry name" value="Fibrinogen_C"/>
    <property type="match status" value="1"/>
</dbReference>
<evidence type="ECO:0000256" key="1">
    <source>
        <dbReference type="SAM" id="SignalP"/>
    </source>
</evidence>